<dbReference type="Gene3D" id="1.20.120.530">
    <property type="entry name" value="GntR ligand-binding domain-like"/>
    <property type="match status" value="1"/>
</dbReference>
<keyword evidence="6" id="KW-1185">Reference proteome</keyword>
<accession>A0A099EZQ3</accession>
<dbReference type="AlphaFoldDB" id="A0A099EZQ3"/>
<evidence type="ECO:0000256" key="2">
    <source>
        <dbReference type="ARBA" id="ARBA00023125"/>
    </source>
</evidence>
<proteinExistence type="predicted"/>
<feature type="domain" description="GntR C-terminal" evidence="4">
    <location>
        <begin position="9"/>
        <end position="65"/>
    </location>
</feature>
<dbReference type="EMBL" id="JRKN01000016">
    <property type="protein sequence ID" value="KGJ03925.1"/>
    <property type="molecule type" value="Genomic_DNA"/>
</dbReference>
<keyword evidence="2" id="KW-0238">DNA-binding</keyword>
<organism evidence="5 6">
    <name type="scientific">Paracoccus halophilus</name>
    <dbReference type="NCBI Taxonomy" id="376733"/>
    <lineage>
        <taxon>Bacteria</taxon>
        <taxon>Pseudomonadati</taxon>
        <taxon>Pseudomonadota</taxon>
        <taxon>Alphaproteobacteria</taxon>
        <taxon>Rhodobacterales</taxon>
        <taxon>Paracoccaceae</taxon>
        <taxon>Paracoccus</taxon>
    </lineage>
</organism>
<evidence type="ECO:0000313" key="6">
    <source>
        <dbReference type="Proteomes" id="UP000029846"/>
    </source>
</evidence>
<keyword evidence="1" id="KW-0805">Transcription regulation</keyword>
<evidence type="ECO:0000256" key="3">
    <source>
        <dbReference type="ARBA" id="ARBA00023163"/>
    </source>
</evidence>
<evidence type="ECO:0000259" key="4">
    <source>
        <dbReference type="Pfam" id="PF07729"/>
    </source>
</evidence>
<dbReference type="InterPro" id="IPR011711">
    <property type="entry name" value="GntR_C"/>
</dbReference>
<evidence type="ECO:0000256" key="1">
    <source>
        <dbReference type="ARBA" id="ARBA00023015"/>
    </source>
</evidence>
<dbReference type="Proteomes" id="UP000029846">
    <property type="component" value="Unassembled WGS sequence"/>
</dbReference>
<reference evidence="5 6" key="2">
    <citation type="submission" date="2014-10" db="EMBL/GenBank/DDBJ databases">
        <title>Paracoccus sanguinis sp. nov., isolated from clinical specimens of New York State patients.</title>
        <authorList>
            <person name="Mingle L.A."/>
            <person name="Cole J.A."/>
            <person name="Lapierre P."/>
            <person name="Musser K.A."/>
        </authorList>
    </citation>
    <scope>NUCLEOTIDE SEQUENCE [LARGE SCALE GENOMIC DNA]</scope>
    <source>
        <strain evidence="5 6">JCM 14014</strain>
    </source>
</reference>
<name>A0A099EZQ3_9RHOB</name>
<dbReference type="GO" id="GO:0003677">
    <property type="term" value="F:DNA binding"/>
    <property type="evidence" value="ECO:0007669"/>
    <property type="project" value="UniProtKB-KW"/>
</dbReference>
<gene>
    <name evidence="5" type="ORF">IT41_12525</name>
</gene>
<sequence length="70" mass="7592">MPRSARTSFGSLHNVVQVWLAEHRRVAIQQPGAGERAFARHVEIFEAIKAGDAEAAEAAVTAHLQETIDA</sequence>
<dbReference type="Pfam" id="PF07729">
    <property type="entry name" value="FCD"/>
    <property type="match status" value="1"/>
</dbReference>
<dbReference type="SUPFAM" id="SSF48008">
    <property type="entry name" value="GntR ligand-binding domain-like"/>
    <property type="match status" value="1"/>
</dbReference>
<keyword evidence="3" id="KW-0804">Transcription</keyword>
<reference evidence="5 6" key="1">
    <citation type="submission" date="2014-09" db="EMBL/GenBank/DDBJ databases">
        <authorList>
            <person name="McGinnis J.M."/>
            <person name="Wolfgang W.J."/>
        </authorList>
    </citation>
    <scope>NUCLEOTIDE SEQUENCE [LARGE SCALE GENOMIC DNA]</scope>
    <source>
        <strain evidence="5 6">JCM 14014</strain>
    </source>
</reference>
<comment type="caution">
    <text evidence="5">The sequence shown here is derived from an EMBL/GenBank/DDBJ whole genome shotgun (WGS) entry which is preliminary data.</text>
</comment>
<dbReference type="InterPro" id="IPR008920">
    <property type="entry name" value="TF_FadR/GntR_C"/>
</dbReference>
<protein>
    <recommendedName>
        <fullName evidence="4">GntR C-terminal domain-containing protein</fullName>
    </recommendedName>
</protein>
<evidence type="ECO:0000313" key="5">
    <source>
        <dbReference type="EMBL" id="KGJ03925.1"/>
    </source>
</evidence>